<reference evidence="2 3" key="1">
    <citation type="submission" date="2022-09" db="EMBL/GenBank/DDBJ databases">
        <title>Enrichment on poylsaccharides allowed isolation of novel metabolic and taxonomic groups of Haloarchaea.</title>
        <authorList>
            <person name="Sorokin D.Y."/>
            <person name="Elcheninov A.G."/>
            <person name="Khizhniak T.V."/>
            <person name="Kolganova T.V."/>
            <person name="Kublanov I.V."/>
        </authorList>
    </citation>
    <scope>NUCLEOTIDE SEQUENCE [LARGE SCALE GENOMIC DNA]</scope>
    <source>
        <strain evidence="2 3">AArc-curdl1</strain>
    </source>
</reference>
<feature type="transmembrane region" description="Helical" evidence="1">
    <location>
        <begin position="18"/>
        <end position="42"/>
    </location>
</feature>
<accession>A0AAP2Z7G4</accession>
<proteinExistence type="predicted"/>
<evidence type="ECO:0000313" key="2">
    <source>
        <dbReference type="EMBL" id="MCU4750739.1"/>
    </source>
</evidence>
<dbReference type="InterPro" id="IPR025098">
    <property type="entry name" value="DUF4013"/>
</dbReference>
<gene>
    <name evidence="2" type="ORF">OB919_01885</name>
</gene>
<keyword evidence="3" id="KW-1185">Reference proteome</keyword>
<sequence>MLEDGLSYPARGDWIGRILIGTVLGFLSFLLIPAFLVGGYLMRVLEKTVAGEDEPPEFEDWGDLLVKGVVASIIGFVYALVPTILYSLIVGTLISGGALLGGDGGGLLAGLGIMTLLAYIPLMFIILYIVPAALTNYAVEGSIGAAFDIGTIKPVVLSMDYLLAMLMPVVVAIGVNIVASVLAITVVGLLLVPFLYFYMYVAVFRMFGIAFANTSQTSVSGSRTSASAL</sequence>
<feature type="transmembrane region" description="Helical" evidence="1">
    <location>
        <begin position="106"/>
        <end position="130"/>
    </location>
</feature>
<dbReference type="EMBL" id="JAOPJZ010000001">
    <property type="protein sequence ID" value="MCU4750739.1"/>
    <property type="molecule type" value="Genomic_DNA"/>
</dbReference>
<protein>
    <submittedName>
        <fullName evidence="2">DUF4013 domain-containing protein</fullName>
    </submittedName>
</protein>
<dbReference type="RefSeq" id="WP_342805814.1">
    <property type="nucleotide sequence ID" value="NZ_JAOPJZ010000001.1"/>
</dbReference>
<evidence type="ECO:0000313" key="3">
    <source>
        <dbReference type="Proteomes" id="UP001321047"/>
    </source>
</evidence>
<organism evidence="2 3">
    <name type="scientific">Natronosalvus hydrolyticus</name>
    <dbReference type="NCBI Taxonomy" id="2979988"/>
    <lineage>
        <taxon>Archaea</taxon>
        <taxon>Methanobacteriati</taxon>
        <taxon>Methanobacteriota</taxon>
        <taxon>Stenosarchaea group</taxon>
        <taxon>Halobacteria</taxon>
        <taxon>Halobacteriales</taxon>
        <taxon>Natrialbaceae</taxon>
        <taxon>Natronosalvus</taxon>
    </lineage>
</organism>
<keyword evidence="1" id="KW-1133">Transmembrane helix</keyword>
<keyword evidence="1" id="KW-0812">Transmembrane</keyword>
<evidence type="ECO:0000256" key="1">
    <source>
        <dbReference type="SAM" id="Phobius"/>
    </source>
</evidence>
<dbReference type="Proteomes" id="UP001321047">
    <property type="component" value="Unassembled WGS sequence"/>
</dbReference>
<comment type="caution">
    <text evidence="2">The sequence shown here is derived from an EMBL/GenBank/DDBJ whole genome shotgun (WGS) entry which is preliminary data.</text>
</comment>
<dbReference type="Pfam" id="PF13197">
    <property type="entry name" value="DUF4013"/>
    <property type="match status" value="1"/>
</dbReference>
<name>A0AAP2Z7G4_9EURY</name>
<dbReference type="AlphaFoldDB" id="A0AAP2Z7G4"/>
<feature type="transmembrane region" description="Helical" evidence="1">
    <location>
        <begin position="69"/>
        <end position="94"/>
    </location>
</feature>
<feature type="transmembrane region" description="Helical" evidence="1">
    <location>
        <begin position="165"/>
        <end position="198"/>
    </location>
</feature>
<keyword evidence="1" id="KW-0472">Membrane</keyword>